<protein>
    <submittedName>
        <fullName evidence="3">Uncharacterized protein</fullName>
    </submittedName>
</protein>
<dbReference type="Pfam" id="PF04832">
    <property type="entry name" value="SOUL"/>
    <property type="match status" value="1"/>
</dbReference>
<proteinExistence type="inferred from homology"/>
<dbReference type="Proteomes" id="UP000324222">
    <property type="component" value="Unassembled WGS sequence"/>
</dbReference>
<feature type="signal peptide" evidence="2">
    <location>
        <begin position="1"/>
        <end position="23"/>
    </location>
</feature>
<comment type="similarity">
    <text evidence="1">Belongs to the HEBP family.</text>
</comment>
<dbReference type="AlphaFoldDB" id="A0A5B7HSC8"/>
<name>A0A5B7HSC8_PORTR</name>
<accession>A0A5B7HSC8</accession>
<evidence type="ECO:0000313" key="3">
    <source>
        <dbReference type="EMBL" id="MPC75911.1"/>
    </source>
</evidence>
<dbReference type="OrthoDB" id="6424451at2759"/>
<feature type="chain" id="PRO_5023136935" evidence="2">
    <location>
        <begin position="24"/>
        <end position="109"/>
    </location>
</feature>
<evidence type="ECO:0000256" key="2">
    <source>
        <dbReference type="SAM" id="SignalP"/>
    </source>
</evidence>
<dbReference type="InterPro" id="IPR011256">
    <property type="entry name" value="Reg_factor_effector_dom_sf"/>
</dbReference>
<dbReference type="EMBL" id="VSRR010042143">
    <property type="protein sequence ID" value="MPC75911.1"/>
    <property type="molecule type" value="Genomic_DNA"/>
</dbReference>
<gene>
    <name evidence="3" type="ORF">E2C01_070311</name>
</gene>
<organism evidence="3 4">
    <name type="scientific">Portunus trituberculatus</name>
    <name type="common">Swimming crab</name>
    <name type="synonym">Neptunus trituberculatus</name>
    <dbReference type="NCBI Taxonomy" id="210409"/>
    <lineage>
        <taxon>Eukaryota</taxon>
        <taxon>Metazoa</taxon>
        <taxon>Ecdysozoa</taxon>
        <taxon>Arthropoda</taxon>
        <taxon>Crustacea</taxon>
        <taxon>Multicrustacea</taxon>
        <taxon>Malacostraca</taxon>
        <taxon>Eumalacostraca</taxon>
        <taxon>Eucarida</taxon>
        <taxon>Decapoda</taxon>
        <taxon>Pleocyemata</taxon>
        <taxon>Brachyura</taxon>
        <taxon>Eubrachyura</taxon>
        <taxon>Portunoidea</taxon>
        <taxon>Portunidae</taxon>
        <taxon>Portuninae</taxon>
        <taxon>Portunus</taxon>
    </lineage>
</organism>
<sequence length="109" mass="12174">MRLLTASFYLLAMQLVLLQVVETQIRENVSEIAPYTVVKEAQTYEERSYPSAHWICHNATLQDPSMSVDSFWPLFGYISGANIDASETHVGIKTVKALAINLLTSTDPL</sequence>
<keyword evidence="4" id="KW-1185">Reference proteome</keyword>
<evidence type="ECO:0000313" key="4">
    <source>
        <dbReference type="Proteomes" id="UP000324222"/>
    </source>
</evidence>
<dbReference type="SUPFAM" id="SSF55136">
    <property type="entry name" value="Probable bacterial effector-binding domain"/>
    <property type="match status" value="1"/>
</dbReference>
<dbReference type="Gene3D" id="3.20.80.10">
    <property type="entry name" value="Regulatory factor, effector binding domain"/>
    <property type="match status" value="1"/>
</dbReference>
<reference evidence="3 4" key="1">
    <citation type="submission" date="2019-05" db="EMBL/GenBank/DDBJ databases">
        <title>Another draft genome of Portunus trituberculatus and its Hox gene families provides insights of decapod evolution.</title>
        <authorList>
            <person name="Jeong J.-H."/>
            <person name="Song I."/>
            <person name="Kim S."/>
            <person name="Choi T."/>
            <person name="Kim D."/>
            <person name="Ryu S."/>
            <person name="Kim W."/>
        </authorList>
    </citation>
    <scope>NUCLEOTIDE SEQUENCE [LARGE SCALE GENOMIC DNA]</scope>
    <source>
        <tissue evidence="3">Muscle</tissue>
    </source>
</reference>
<evidence type="ECO:0000256" key="1">
    <source>
        <dbReference type="ARBA" id="ARBA00009817"/>
    </source>
</evidence>
<comment type="caution">
    <text evidence="3">The sequence shown here is derived from an EMBL/GenBank/DDBJ whole genome shotgun (WGS) entry which is preliminary data.</text>
</comment>
<keyword evidence="2" id="KW-0732">Signal</keyword>
<dbReference type="InterPro" id="IPR006917">
    <property type="entry name" value="SOUL_heme-bd"/>
</dbReference>